<keyword evidence="4" id="KW-0802">TPR repeat</keyword>
<dbReference type="SMART" id="SM00028">
    <property type="entry name" value="TPR"/>
    <property type="match status" value="7"/>
</dbReference>
<dbReference type="Gene3D" id="1.25.40.10">
    <property type="entry name" value="Tetratricopeptide repeat domain"/>
    <property type="match status" value="3"/>
</dbReference>
<dbReference type="AlphaFoldDB" id="A0A0F8ZEY7"/>
<dbReference type="InterPro" id="IPR036457">
    <property type="entry name" value="PPM-type-like_dom_sf"/>
</dbReference>
<dbReference type="Gene3D" id="3.60.40.10">
    <property type="entry name" value="PPM-type phosphatase domain"/>
    <property type="match status" value="1"/>
</dbReference>
<name>A0A0F8ZEY7_9ZZZZ</name>
<dbReference type="GO" id="GO:0003341">
    <property type="term" value="P:cilium movement"/>
    <property type="evidence" value="ECO:0007669"/>
    <property type="project" value="TreeGrafter"/>
</dbReference>
<dbReference type="GO" id="GO:0005737">
    <property type="term" value="C:cytoplasm"/>
    <property type="evidence" value="ECO:0007669"/>
    <property type="project" value="UniProtKB-SubCell"/>
</dbReference>
<gene>
    <name evidence="5" type="ORF">LCGC14_2782670</name>
</gene>
<comment type="subcellular location">
    <subcellularLocation>
        <location evidence="1">Cytoplasm</location>
    </subcellularLocation>
</comment>
<dbReference type="PANTHER" id="PTHR46630">
    <property type="entry name" value="TETRATRICOPEPTIDE REPEAT PROTEIN 29"/>
    <property type="match status" value="1"/>
</dbReference>
<dbReference type="EMBL" id="LAZR01051745">
    <property type="protein sequence ID" value="KKK84505.1"/>
    <property type="molecule type" value="Genomic_DNA"/>
</dbReference>
<evidence type="ECO:0000256" key="1">
    <source>
        <dbReference type="ARBA" id="ARBA00004496"/>
    </source>
</evidence>
<evidence type="ECO:0000313" key="5">
    <source>
        <dbReference type="EMBL" id="KKK84505.1"/>
    </source>
</evidence>
<proteinExistence type="predicted"/>
<evidence type="ECO:0000256" key="4">
    <source>
        <dbReference type="ARBA" id="ARBA00022803"/>
    </source>
</evidence>
<sequence length="413" mass="47830">YENPELSEVYAKKALETADWEKYRKGKAYAWLNLAYVHFLKSENQKAMEYLTKGLRFFNKQETSRGLPIALNLMGNIHESFGDYEASLEMCQKALNLARKNSFKEIEGEVLSVLGLVYSRLSDHERAIKHYQESLDIRSEEGDHKAMASSLNRIARIHALKAEFDTALDYYRQSLKIREEHNQVSAIPWTYLGMASTYEEMEDFILAIEYYEKNVGSGNIDRRCRLQCLIGLGRSYCRINENKKALKFLEEAVKLAEAMDAKPLLYEAHYALALLFEEQKKPALSLQHYKLFHKLREEVHNADTRNRLKNQQIAFAVEKSEQEKEIFQLRNVELKSAFDEIHMKNVAIMDSINYASRIQSAILPQKDELKDYLKEYFILFLPRDVVSGDFFWSAKVNGKVVFTAADCTGHGVP</sequence>
<dbReference type="InterPro" id="IPR011990">
    <property type="entry name" value="TPR-like_helical_dom_sf"/>
</dbReference>
<keyword evidence="3" id="KW-0677">Repeat</keyword>
<dbReference type="SUPFAM" id="SSF48452">
    <property type="entry name" value="TPR-like"/>
    <property type="match status" value="2"/>
</dbReference>
<dbReference type="Pfam" id="PF13181">
    <property type="entry name" value="TPR_8"/>
    <property type="match status" value="1"/>
</dbReference>
<dbReference type="PANTHER" id="PTHR46630:SF1">
    <property type="entry name" value="TETRATRICOPEPTIDE REPEAT PROTEIN 29"/>
    <property type="match status" value="1"/>
</dbReference>
<reference evidence="5" key="1">
    <citation type="journal article" date="2015" name="Nature">
        <title>Complex archaea that bridge the gap between prokaryotes and eukaryotes.</title>
        <authorList>
            <person name="Spang A."/>
            <person name="Saw J.H."/>
            <person name="Jorgensen S.L."/>
            <person name="Zaremba-Niedzwiedzka K."/>
            <person name="Martijn J."/>
            <person name="Lind A.E."/>
            <person name="van Eijk R."/>
            <person name="Schleper C."/>
            <person name="Guy L."/>
            <person name="Ettema T.J."/>
        </authorList>
    </citation>
    <scope>NUCLEOTIDE SEQUENCE</scope>
</reference>
<dbReference type="InterPro" id="IPR019734">
    <property type="entry name" value="TPR_rpt"/>
</dbReference>
<evidence type="ECO:0000256" key="2">
    <source>
        <dbReference type="ARBA" id="ARBA00022490"/>
    </source>
</evidence>
<dbReference type="InterPro" id="IPR051476">
    <property type="entry name" value="Bac_ResReg_Asp_Phosphatase"/>
</dbReference>
<keyword evidence="2" id="KW-0963">Cytoplasm</keyword>
<organism evidence="5">
    <name type="scientific">marine sediment metagenome</name>
    <dbReference type="NCBI Taxonomy" id="412755"/>
    <lineage>
        <taxon>unclassified sequences</taxon>
        <taxon>metagenomes</taxon>
        <taxon>ecological metagenomes</taxon>
    </lineage>
</organism>
<protein>
    <submittedName>
        <fullName evidence="5">Uncharacterized protein</fullName>
    </submittedName>
</protein>
<comment type="caution">
    <text evidence="5">The sequence shown here is derived from an EMBL/GenBank/DDBJ whole genome shotgun (WGS) entry which is preliminary data.</text>
</comment>
<evidence type="ECO:0000256" key="3">
    <source>
        <dbReference type="ARBA" id="ARBA00022737"/>
    </source>
</evidence>
<accession>A0A0F8ZEY7</accession>
<dbReference type="Pfam" id="PF13424">
    <property type="entry name" value="TPR_12"/>
    <property type="match status" value="2"/>
</dbReference>
<dbReference type="GO" id="GO:0005929">
    <property type="term" value="C:cilium"/>
    <property type="evidence" value="ECO:0007669"/>
    <property type="project" value="TreeGrafter"/>
</dbReference>
<feature type="non-terminal residue" evidence="5">
    <location>
        <position position="413"/>
    </location>
</feature>
<dbReference type="PROSITE" id="PS50005">
    <property type="entry name" value="TPR"/>
    <property type="match status" value="3"/>
</dbReference>
<feature type="non-terminal residue" evidence="5">
    <location>
        <position position="1"/>
    </location>
</feature>